<evidence type="ECO:0000313" key="2">
    <source>
        <dbReference type="EMBL" id="ODM02407.1"/>
    </source>
</evidence>
<keyword evidence="1" id="KW-1133">Transmembrane helix</keyword>
<dbReference type="AlphaFoldDB" id="A0A1E3A1N7"/>
<sequence length="36" mass="4375">MKLRDYLFFDCKLLKFTLQLTFLMFGDIILIKFGKN</sequence>
<keyword evidence="1" id="KW-0472">Membrane</keyword>
<reference evidence="2 3" key="1">
    <citation type="submission" date="2016-07" db="EMBL/GenBank/DDBJ databases">
        <title>Characterization of isolates of Eisenbergiella tayi derived from blood cultures, using whole genome sequencing.</title>
        <authorList>
            <person name="Burdz T."/>
            <person name="Wiebe D."/>
            <person name="Huynh C."/>
            <person name="Bernard K."/>
        </authorList>
    </citation>
    <scope>NUCLEOTIDE SEQUENCE [LARGE SCALE GENOMIC DNA]</scope>
    <source>
        <strain evidence="2 3">NML 110608</strain>
    </source>
</reference>
<name>A0A1E3A1N7_9FIRM</name>
<keyword evidence="1" id="KW-0812">Transmembrane</keyword>
<accession>A0A1E3A1N7</accession>
<proteinExistence type="predicted"/>
<dbReference type="EMBL" id="MCGH01000004">
    <property type="protein sequence ID" value="ODM02407.1"/>
    <property type="molecule type" value="Genomic_DNA"/>
</dbReference>
<gene>
    <name evidence="2" type="ORF">BEI61_05569</name>
</gene>
<protein>
    <submittedName>
        <fullName evidence="2">Uncharacterized protein</fullName>
    </submittedName>
</protein>
<evidence type="ECO:0000256" key="1">
    <source>
        <dbReference type="SAM" id="Phobius"/>
    </source>
</evidence>
<organism evidence="2 3">
    <name type="scientific">Eisenbergiella tayi</name>
    <dbReference type="NCBI Taxonomy" id="1432052"/>
    <lineage>
        <taxon>Bacteria</taxon>
        <taxon>Bacillati</taxon>
        <taxon>Bacillota</taxon>
        <taxon>Clostridia</taxon>
        <taxon>Lachnospirales</taxon>
        <taxon>Lachnospiraceae</taxon>
        <taxon>Eisenbergiella</taxon>
    </lineage>
</organism>
<evidence type="ECO:0000313" key="3">
    <source>
        <dbReference type="Proteomes" id="UP000094067"/>
    </source>
</evidence>
<comment type="caution">
    <text evidence="2">The sequence shown here is derived from an EMBL/GenBank/DDBJ whole genome shotgun (WGS) entry which is preliminary data.</text>
</comment>
<feature type="transmembrane region" description="Helical" evidence="1">
    <location>
        <begin position="16"/>
        <end position="34"/>
    </location>
</feature>
<dbReference type="Proteomes" id="UP000094067">
    <property type="component" value="Unassembled WGS sequence"/>
</dbReference>